<feature type="domain" description="RecJ OB" evidence="9">
    <location>
        <begin position="497"/>
        <end position="606"/>
    </location>
</feature>
<proteinExistence type="inferred from homology"/>
<evidence type="ECO:0000256" key="3">
    <source>
        <dbReference type="ARBA" id="ARBA00022722"/>
    </source>
</evidence>
<accession>A0A4V3APR0</accession>
<gene>
    <name evidence="10" type="primary">recJ</name>
    <name evidence="10" type="ORF">E2F50_01120</name>
</gene>
<dbReference type="GO" id="GO:0006281">
    <property type="term" value="P:DNA repair"/>
    <property type="evidence" value="ECO:0007669"/>
    <property type="project" value="InterPro"/>
</dbReference>
<sequence>MNTRLTPAIPLTTSPVDPVPRAFLNVERSASGQRWVSRLDQAAQNRALAITQIHSIPELVARVLAGRGVALDDAPAFLDPTIRSSMPEPFTLTDCEKASQRLANAIDRRERVAIFGDYDVDGASASALLYRFLHHFGIDAEIYIPDRIFEGYGPNPNAIRQLIGKGAQLIVTVDCGSTSHEALAAARDEGCDVVVIDHHQLGHELPPCLALVNPNREDDLSGQGHLCAAGVVFMVLVATARLLRERGDPRSRTLDLLAWLDIVALATVCDVVPLKGLNRAYVVKGLLAARHMGNVGLAALFRKAGLGGPVTPYHLGFLVGPRINAGGRIGDAALGSRLLTLEDAVEAEEVAGQLDDLNRERQAMEAAMLAEAEAEVLAEYGDGEGACVLVTARDSWHPGIVGLIAARLKEKFKRPAFAIAFDASGKGSGSGRSINGFDMGRMVRAAVDAGLLVKGGGHAMAAGLTVERGNLGRLRAFFEEQAGQGVPSLVANHVMKIDGALAASGATVALFDELEQAGPYGSGHPQPIFAIPSHRLKDARLVGAAHVKVTLEALDGSRLEGIAFRAAETPLGNLLLNSRGAQIHAAGCLSADQWQGNRRIQLRILDAALSP</sequence>
<keyword evidence="5 10" id="KW-0269">Exonuclease</keyword>
<dbReference type="RefSeq" id="WP_133314229.1">
    <property type="nucleotide sequence ID" value="NZ_SMTL01000001.1"/>
</dbReference>
<evidence type="ECO:0000256" key="2">
    <source>
        <dbReference type="ARBA" id="ARBA00019841"/>
    </source>
</evidence>
<evidence type="ECO:0000259" key="8">
    <source>
        <dbReference type="Pfam" id="PF02272"/>
    </source>
</evidence>
<dbReference type="InterPro" id="IPR051673">
    <property type="entry name" value="SSDNA_exonuclease_RecJ"/>
</dbReference>
<dbReference type="SUPFAM" id="SSF64182">
    <property type="entry name" value="DHH phosphoesterases"/>
    <property type="match status" value="1"/>
</dbReference>
<comment type="similarity">
    <text evidence="1">Belongs to the RecJ family.</text>
</comment>
<dbReference type="Pfam" id="PF02272">
    <property type="entry name" value="DHHA1"/>
    <property type="match status" value="1"/>
</dbReference>
<feature type="domain" description="DHHA1" evidence="8">
    <location>
        <begin position="387"/>
        <end position="482"/>
    </location>
</feature>
<dbReference type="EMBL" id="SMTL01000001">
    <property type="protein sequence ID" value="TDK38780.1"/>
    <property type="molecule type" value="Genomic_DNA"/>
</dbReference>
<reference evidence="10 11" key="1">
    <citation type="submission" date="2019-03" db="EMBL/GenBank/DDBJ databases">
        <title>Rhizobium sp. nov., an bacterium isolated from biocrust in Mu Us Desert.</title>
        <authorList>
            <person name="Lixiong L."/>
        </authorList>
    </citation>
    <scope>NUCLEOTIDE SEQUENCE [LARGE SCALE GENOMIC DNA]</scope>
    <source>
        <strain evidence="10 11">SPY-1</strain>
    </source>
</reference>
<keyword evidence="6" id="KW-0175">Coiled coil</keyword>
<keyword evidence="11" id="KW-1185">Reference proteome</keyword>
<evidence type="ECO:0000256" key="1">
    <source>
        <dbReference type="ARBA" id="ARBA00005915"/>
    </source>
</evidence>
<evidence type="ECO:0000259" key="7">
    <source>
        <dbReference type="Pfam" id="PF01368"/>
    </source>
</evidence>
<evidence type="ECO:0000313" key="11">
    <source>
        <dbReference type="Proteomes" id="UP000295238"/>
    </source>
</evidence>
<dbReference type="PANTHER" id="PTHR30255">
    <property type="entry name" value="SINGLE-STRANDED-DNA-SPECIFIC EXONUCLEASE RECJ"/>
    <property type="match status" value="1"/>
</dbReference>
<dbReference type="InterPro" id="IPR004610">
    <property type="entry name" value="RecJ"/>
</dbReference>
<dbReference type="InterPro" id="IPR003156">
    <property type="entry name" value="DHHA1_dom"/>
</dbReference>
<protein>
    <recommendedName>
        <fullName evidence="2">Single-stranded-DNA-specific exonuclease RecJ</fullName>
    </recommendedName>
</protein>
<dbReference type="OrthoDB" id="9809852at2"/>
<dbReference type="InterPro" id="IPR038763">
    <property type="entry name" value="DHH_sf"/>
</dbReference>
<dbReference type="Pfam" id="PF01368">
    <property type="entry name" value="DHH"/>
    <property type="match status" value="1"/>
</dbReference>
<dbReference type="NCBIfam" id="TIGR00644">
    <property type="entry name" value="recJ"/>
    <property type="match status" value="1"/>
</dbReference>
<dbReference type="Gene3D" id="3.90.1640.30">
    <property type="match status" value="1"/>
</dbReference>
<evidence type="ECO:0000313" key="10">
    <source>
        <dbReference type="EMBL" id="TDK38780.1"/>
    </source>
</evidence>
<dbReference type="Proteomes" id="UP000295238">
    <property type="component" value="Unassembled WGS sequence"/>
</dbReference>
<dbReference type="GO" id="GO:0008409">
    <property type="term" value="F:5'-3' exonuclease activity"/>
    <property type="evidence" value="ECO:0007669"/>
    <property type="project" value="InterPro"/>
</dbReference>
<comment type="caution">
    <text evidence="10">The sequence shown here is derived from an EMBL/GenBank/DDBJ whole genome shotgun (WGS) entry which is preliminary data.</text>
</comment>
<keyword evidence="3" id="KW-0540">Nuclease</keyword>
<organism evidence="10 11">
    <name type="scientific">Rhizobium deserti</name>
    <dbReference type="NCBI Taxonomy" id="2547961"/>
    <lineage>
        <taxon>Bacteria</taxon>
        <taxon>Pseudomonadati</taxon>
        <taxon>Pseudomonadota</taxon>
        <taxon>Alphaproteobacteria</taxon>
        <taxon>Hyphomicrobiales</taxon>
        <taxon>Rhizobiaceae</taxon>
        <taxon>Rhizobium/Agrobacterium group</taxon>
        <taxon>Rhizobium</taxon>
    </lineage>
</organism>
<evidence type="ECO:0000256" key="4">
    <source>
        <dbReference type="ARBA" id="ARBA00022801"/>
    </source>
</evidence>
<name>A0A4V3APR0_9HYPH</name>
<dbReference type="AlphaFoldDB" id="A0A4V3APR0"/>
<feature type="domain" description="DDH" evidence="7">
    <location>
        <begin position="111"/>
        <end position="257"/>
    </location>
</feature>
<keyword evidence="4" id="KW-0378">Hydrolase</keyword>
<evidence type="ECO:0000256" key="5">
    <source>
        <dbReference type="ARBA" id="ARBA00022839"/>
    </source>
</evidence>
<evidence type="ECO:0000259" key="9">
    <source>
        <dbReference type="Pfam" id="PF17768"/>
    </source>
</evidence>
<dbReference type="PANTHER" id="PTHR30255:SF2">
    <property type="entry name" value="SINGLE-STRANDED-DNA-SPECIFIC EXONUCLEASE RECJ"/>
    <property type="match status" value="1"/>
</dbReference>
<dbReference type="Gene3D" id="3.10.310.30">
    <property type="match status" value="1"/>
</dbReference>
<evidence type="ECO:0000256" key="6">
    <source>
        <dbReference type="SAM" id="Coils"/>
    </source>
</evidence>
<dbReference type="GO" id="GO:0003676">
    <property type="term" value="F:nucleic acid binding"/>
    <property type="evidence" value="ECO:0007669"/>
    <property type="project" value="InterPro"/>
</dbReference>
<dbReference type="Pfam" id="PF17768">
    <property type="entry name" value="RecJ_OB"/>
    <property type="match status" value="1"/>
</dbReference>
<dbReference type="InterPro" id="IPR001667">
    <property type="entry name" value="DDH_dom"/>
</dbReference>
<dbReference type="GO" id="GO:0006310">
    <property type="term" value="P:DNA recombination"/>
    <property type="evidence" value="ECO:0007669"/>
    <property type="project" value="InterPro"/>
</dbReference>
<feature type="coiled-coil region" evidence="6">
    <location>
        <begin position="347"/>
        <end position="374"/>
    </location>
</feature>
<dbReference type="InterPro" id="IPR041122">
    <property type="entry name" value="RecJ_OB"/>
</dbReference>